<keyword evidence="3 6" id="KW-0812">Transmembrane</keyword>
<reference evidence="9" key="1">
    <citation type="journal article" date="2016" name="Genome Announc.">
        <title>Complete genome sequence of Alkaliphilus metalliredigens strain QYMF, an alkaliphilic and metal-reducing bacterium isolated from borax-contaminated leachate ponds.</title>
        <authorList>
            <person name="Hwang C."/>
            <person name="Copeland A."/>
            <person name="Lucas S."/>
            <person name="Lapidus A."/>
            <person name="Barry K."/>
            <person name="Detter J.C."/>
            <person name="Glavina Del Rio T."/>
            <person name="Hammon N."/>
            <person name="Israni S."/>
            <person name="Dalin E."/>
            <person name="Tice H."/>
            <person name="Pitluck S."/>
            <person name="Chertkov O."/>
            <person name="Brettin T."/>
            <person name="Bruce D."/>
            <person name="Han C."/>
            <person name="Schmutz J."/>
            <person name="Larimer F."/>
            <person name="Land M.L."/>
            <person name="Hauser L."/>
            <person name="Kyrpides N."/>
            <person name="Mikhailova N."/>
            <person name="Ye Q."/>
            <person name="Zhou J."/>
            <person name="Richardson P."/>
            <person name="Fields M.W."/>
        </authorList>
    </citation>
    <scope>NUCLEOTIDE SEQUENCE [LARGE SCALE GENOMIC DNA]</scope>
    <source>
        <strain evidence="9">QYMF</strain>
    </source>
</reference>
<comment type="subcellular location">
    <subcellularLocation>
        <location evidence="1 6">Cell membrane</location>
        <topology evidence="1 6">Multi-pass membrane protein</topology>
    </subcellularLocation>
</comment>
<protein>
    <recommendedName>
        <fullName evidence="6">TVP38/TMEM64 family membrane protein</fullName>
    </recommendedName>
</protein>
<dbReference type="EMBL" id="CP000724">
    <property type="protein sequence ID" value="ABR47479.1"/>
    <property type="molecule type" value="Genomic_DNA"/>
</dbReference>
<keyword evidence="4 6" id="KW-1133">Transmembrane helix</keyword>
<dbReference type="KEGG" id="amt:Amet_1273"/>
<dbReference type="Proteomes" id="UP000001572">
    <property type="component" value="Chromosome"/>
</dbReference>
<evidence type="ECO:0000313" key="8">
    <source>
        <dbReference type="EMBL" id="ABR47479.1"/>
    </source>
</evidence>
<evidence type="ECO:0000313" key="9">
    <source>
        <dbReference type="Proteomes" id="UP000001572"/>
    </source>
</evidence>
<evidence type="ECO:0000256" key="3">
    <source>
        <dbReference type="ARBA" id="ARBA00022692"/>
    </source>
</evidence>
<feature type="transmembrane region" description="Helical" evidence="6">
    <location>
        <begin position="89"/>
        <end position="111"/>
    </location>
</feature>
<proteinExistence type="inferred from homology"/>
<keyword evidence="9" id="KW-1185">Reference proteome</keyword>
<dbReference type="PANTHER" id="PTHR12677">
    <property type="entry name" value="GOLGI APPARATUS MEMBRANE PROTEIN TVP38-RELATED"/>
    <property type="match status" value="1"/>
</dbReference>
<dbReference type="Pfam" id="PF09335">
    <property type="entry name" value="VTT_dom"/>
    <property type="match status" value="1"/>
</dbReference>
<feature type="transmembrane region" description="Helical" evidence="6">
    <location>
        <begin position="201"/>
        <end position="222"/>
    </location>
</feature>
<comment type="similarity">
    <text evidence="6">Belongs to the TVP38/TMEM64 family.</text>
</comment>
<evidence type="ECO:0000259" key="7">
    <source>
        <dbReference type="Pfam" id="PF09335"/>
    </source>
</evidence>
<sequence length="230" mass="26229">MKKRHLNKKHILLIAVMVISIFIWVLYKYEIWNFISIDYLRKFTDKIQALGWLGLLLYLLSFAIGTMLFLPSVPFALLGGITYGTVQGITYAVAGDLLGASMAFIIARYIGRERIEKRLRKSKAFHEIDEGVKQDGWRIVVLTRMVPVIPHWLQNYAYGLTSISFTTYAFVSLLCIIPGTAVWIFAVNTVGRGQEDAKRTMIYLGIASVLIIAVSYLPKWIYKKKRQGSK</sequence>
<evidence type="ECO:0000256" key="5">
    <source>
        <dbReference type="ARBA" id="ARBA00023136"/>
    </source>
</evidence>
<dbReference type="AlphaFoldDB" id="A6TMR1"/>
<feature type="domain" description="VTT" evidence="7">
    <location>
        <begin position="70"/>
        <end position="187"/>
    </location>
</feature>
<keyword evidence="5 6" id="KW-0472">Membrane</keyword>
<dbReference type="InterPro" id="IPR032816">
    <property type="entry name" value="VTT_dom"/>
</dbReference>
<name>A6TMR1_ALKMQ</name>
<evidence type="ECO:0000256" key="1">
    <source>
        <dbReference type="ARBA" id="ARBA00004651"/>
    </source>
</evidence>
<dbReference type="HOGENOM" id="CLU_038944_7_1_9"/>
<dbReference type="InterPro" id="IPR015414">
    <property type="entry name" value="TMEM64"/>
</dbReference>
<accession>A6TMR1</accession>
<feature type="transmembrane region" description="Helical" evidence="6">
    <location>
        <begin position="50"/>
        <end position="69"/>
    </location>
</feature>
<evidence type="ECO:0000256" key="6">
    <source>
        <dbReference type="RuleBase" id="RU366058"/>
    </source>
</evidence>
<keyword evidence="2 6" id="KW-1003">Cell membrane</keyword>
<feature type="transmembrane region" description="Helical" evidence="6">
    <location>
        <begin position="165"/>
        <end position="186"/>
    </location>
</feature>
<feature type="transmembrane region" description="Helical" evidence="6">
    <location>
        <begin position="12"/>
        <end position="29"/>
    </location>
</feature>
<dbReference type="GO" id="GO:0005886">
    <property type="term" value="C:plasma membrane"/>
    <property type="evidence" value="ECO:0007669"/>
    <property type="project" value="UniProtKB-SubCell"/>
</dbReference>
<evidence type="ECO:0000256" key="2">
    <source>
        <dbReference type="ARBA" id="ARBA00022475"/>
    </source>
</evidence>
<gene>
    <name evidence="8" type="ordered locus">Amet_1273</name>
</gene>
<evidence type="ECO:0000256" key="4">
    <source>
        <dbReference type="ARBA" id="ARBA00022989"/>
    </source>
</evidence>
<dbReference type="eggNOG" id="COG0398">
    <property type="taxonomic scope" value="Bacteria"/>
</dbReference>
<dbReference type="STRING" id="293826.Amet_1273"/>
<dbReference type="RefSeq" id="WP_012062520.1">
    <property type="nucleotide sequence ID" value="NC_009633.1"/>
</dbReference>
<dbReference type="PANTHER" id="PTHR12677:SF59">
    <property type="entry name" value="GOLGI APPARATUS MEMBRANE PROTEIN TVP38-RELATED"/>
    <property type="match status" value="1"/>
</dbReference>
<organism evidence="8 9">
    <name type="scientific">Alkaliphilus metalliredigens (strain QYMF)</name>
    <dbReference type="NCBI Taxonomy" id="293826"/>
    <lineage>
        <taxon>Bacteria</taxon>
        <taxon>Bacillati</taxon>
        <taxon>Bacillota</taxon>
        <taxon>Clostridia</taxon>
        <taxon>Peptostreptococcales</taxon>
        <taxon>Natronincolaceae</taxon>
        <taxon>Alkaliphilus</taxon>
    </lineage>
</organism>